<feature type="coiled-coil region" evidence="19">
    <location>
        <begin position="255"/>
        <end position="282"/>
    </location>
</feature>
<evidence type="ECO:0000256" key="20">
    <source>
        <dbReference type="SAM" id="MobiDB-lite"/>
    </source>
</evidence>
<dbReference type="GO" id="GO:0045087">
    <property type="term" value="P:innate immune response"/>
    <property type="evidence" value="ECO:0007669"/>
    <property type="project" value="UniProtKB-KW"/>
</dbReference>
<dbReference type="Proteomes" id="UP000085678">
    <property type="component" value="Unplaced"/>
</dbReference>
<feature type="region of interest" description="Disordered" evidence="20">
    <location>
        <begin position="937"/>
        <end position="1099"/>
    </location>
</feature>
<dbReference type="PANTHER" id="PTHR46051:SF1">
    <property type="entry name" value="INOSITOL POLYPHOSPHATE-RELATED PHOSPHATASE DOMAIN-CONTAINING PROTEIN"/>
    <property type="match status" value="1"/>
</dbReference>
<keyword evidence="9" id="KW-0597">Phosphoprotein</keyword>
<evidence type="ECO:0000256" key="9">
    <source>
        <dbReference type="ARBA" id="ARBA00022553"/>
    </source>
</evidence>
<evidence type="ECO:0000256" key="10">
    <source>
        <dbReference type="ARBA" id="ARBA00022588"/>
    </source>
</evidence>
<keyword evidence="23" id="KW-1185">Reference proteome</keyword>
<dbReference type="PROSITE" id="PS50105">
    <property type="entry name" value="SAM_DOMAIN"/>
    <property type="match status" value="1"/>
</dbReference>
<keyword evidence="16" id="KW-0206">Cytoskeleton</keyword>
<evidence type="ECO:0000259" key="21">
    <source>
        <dbReference type="PROSITE" id="PS50001"/>
    </source>
</evidence>
<evidence type="ECO:0000256" key="2">
    <source>
        <dbReference type="ARBA" id="ARBA00004245"/>
    </source>
</evidence>
<dbReference type="GeneID" id="106158330"/>
<dbReference type="Pfam" id="PF07647">
    <property type="entry name" value="SAM_2"/>
    <property type="match status" value="1"/>
</dbReference>
<dbReference type="InterPro" id="IPR036691">
    <property type="entry name" value="Endo/exonu/phosph_ase_sf"/>
</dbReference>
<evidence type="ECO:0000256" key="8">
    <source>
        <dbReference type="ARBA" id="ARBA00022490"/>
    </source>
</evidence>
<proteinExistence type="inferred from homology"/>
<dbReference type="AlphaFoldDB" id="A0A2R2MJ00"/>
<dbReference type="FunFam" id="3.60.10.10:FF:000005">
    <property type="entry name" value="phosphatidylinositol 3,4,5-trisphosphate 5-phosphatase 1"/>
    <property type="match status" value="1"/>
</dbReference>
<feature type="domain" description="SAM" evidence="22">
    <location>
        <begin position="1141"/>
        <end position="1203"/>
    </location>
</feature>
<dbReference type="KEGG" id="lak:106158330"/>
<dbReference type="SMART" id="SM00454">
    <property type="entry name" value="SAM"/>
    <property type="match status" value="1"/>
</dbReference>
<dbReference type="InterPro" id="IPR000980">
    <property type="entry name" value="SH2"/>
</dbReference>
<dbReference type="Gene3D" id="1.10.150.50">
    <property type="entry name" value="Transcription Factor, Ets-1"/>
    <property type="match status" value="1"/>
</dbReference>
<dbReference type="EC" id="3.1.3.86" evidence="7"/>
<evidence type="ECO:0000256" key="14">
    <source>
        <dbReference type="ARBA" id="ARBA00023130"/>
    </source>
</evidence>
<name>A0A2R2MJ00_LINAN</name>
<dbReference type="GO" id="GO:0030027">
    <property type="term" value="C:lamellipodium"/>
    <property type="evidence" value="ECO:0007669"/>
    <property type="project" value="UniProtKB-SubCell"/>
</dbReference>
<feature type="region of interest" description="Disordered" evidence="20">
    <location>
        <begin position="107"/>
        <end position="158"/>
    </location>
</feature>
<keyword evidence="8" id="KW-0963">Cytoplasm</keyword>
<dbReference type="Pfam" id="PF24147">
    <property type="entry name" value="C2_SHIP1-2_2nd"/>
    <property type="match status" value="1"/>
</dbReference>
<evidence type="ECO:0000256" key="7">
    <source>
        <dbReference type="ARBA" id="ARBA00012981"/>
    </source>
</evidence>
<evidence type="ECO:0000256" key="11">
    <source>
        <dbReference type="ARBA" id="ARBA00022801"/>
    </source>
</evidence>
<dbReference type="InterPro" id="IPR057509">
    <property type="entry name" value="C2_SHIP1-2_2nd"/>
</dbReference>
<dbReference type="InParanoid" id="A0A2R2MJ00"/>
<evidence type="ECO:0000256" key="13">
    <source>
        <dbReference type="ARBA" id="ARBA00022999"/>
    </source>
</evidence>
<comment type="similarity">
    <text evidence="6">Belongs to the inositol 1,4,5-trisphosphate 5-phosphatase family.</text>
</comment>
<keyword evidence="10" id="KW-0399">Innate immunity</keyword>
<dbReference type="SMART" id="SM00128">
    <property type="entry name" value="IPPc"/>
    <property type="match status" value="1"/>
</dbReference>
<keyword evidence="19" id="KW-0175">Coiled coil</keyword>
<dbReference type="GO" id="GO:0050776">
    <property type="term" value="P:regulation of immune response"/>
    <property type="evidence" value="ECO:0007669"/>
    <property type="project" value="TreeGrafter"/>
</dbReference>
<gene>
    <name evidence="24" type="primary">LOC106158330</name>
</gene>
<evidence type="ECO:0000256" key="12">
    <source>
        <dbReference type="ARBA" id="ARBA00022859"/>
    </source>
</evidence>
<feature type="region of interest" description="Disordered" evidence="20">
    <location>
        <begin position="1111"/>
        <end position="1136"/>
    </location>
</feature>
<dbReference type="InterPro" id="IPR036860">
    <property type="entry name" value="SH2_dom_sf"/>
</dbReference>
<evidence type="ECO:0000256" key="5">
    <source>
        <dbReference type="ARBA" id="ARBA00004510"/>
    </source>
</evidence>
<comment type="subcellular location">
    <subcellularLocation>
        <location evidence="4">Cell projection</location>
        <location evidence="4">Filopodium</location>
    </subcellularLocation>
    <subcellularLocation>
        <location evidence="5">Cell projection</location>
        <location evidence="5">Lamellipodium</location>
    </subcellularLocation>
    <subcellularLocation>
        <location evidence="2">Cytoplasm</location>
        <location evidence="2">Cytoskeleton</location>
    </subcellularLocation>
    <subcellularLocation>
        <location evidence="1">Membrane</location>
        <topology evidence="1">Peripheral membrane protein</topology>
    </subcellularLocation>
    <subcellularLocation>
        <location evidence="3">Nucleus speckle</location>
    </subcellularLocation>
</comment>
<evidence type="ECO:0000256" key="19">
    <source>
        <dbReference type="SAM" id="Coils"/>
    </source>
</evidence>
<dbReference type="PANTHER" id="PTHR46051">
    <property type="entry name" value="SH2 DOMAIN-CONTAINING PROTEIN"/>
    <property type="match status" value="1"/>
</dbReference>
<evidence type="ECO:0000256" key="1">
    <source>
        <dbReference type="ARBA" id="ARBA00004170"/>
    </source>
</evidence>
<reference evidence="24" key="1">
    <citation type="journal article" date="2015" name="Nat. Commun.">
        <title>The Lingula genome provides insights into brachiopod evolution and the origin of phosphate biomineralization.</title>
        <authorList>
            <person name="Luo Y.J."/>
            <person name="Takeuchi T."/>
            <person name="Koyanagi R."/>
            <person name="Yamada L."/>
            <person name="Kanda M."/>
            <person name="Khalturina M."/>
            <person name="Fujie M."/>
            <person name="Yamasaki S.I."/>
            <person name="Endo K."/>
            <person name="Satoh N."/>
        </authorList>
    </citation>
    <scope>NUCLEOTIDE SEQUENCE</scope>
</reference>
<dbReference type="Gene3D" id="3.60.10.10">
    <property type="entry name" value="Endonuclease/exonuclease/phosphatase"/>
    <property type="match status" value="1"/>
</dbReference>
<evidence type="ECO:0000259" key="22">
    <source>
        <dbReference type="PROSITE" id="PS50105"/>
    </source>
</evidence>
<feature type="compositionally biased region" description="Pro residues" evidence="20">
    <location>
        <begin position="999"/>
        <end position="1010"/>
    </location>
</feature>
<dbReference type="GO" id="GO:0034485">
    <property type="term" value="F:phosphatidylinositol-3,4,5-trisphosphate 5-phosphatase activity"/>
    <property type="evidence" value="ECO:0007669"/>
    <property type="project" value="UniProtKB-EC"/>
</dbReference>
<dbReference type="RefSeq" id="XP_023930174.1">
    <property type="nucleotide sequence ID" value="XM_024074406.1"/>
</dbReference>
<evidence type="ECO:0000313" key="23">
    <source>
        <dbReference type="Proteomes" id="UP000085678"/>
    </source>
</evidence>
<dbReference type="GO" id="GO:0002250">
    <property type="term" value="P:adaptive immune response"/>
    <property type="evidence" value="ECO:0007669"/>
    <property type="project" value="UniProtKB-KW"/>
</dbReference>
<dbReference type="InterPro" id="IPR013761">
    <property type="entry name" value="SAM/pointed_sf"/>
</dbReference>
<keyword evidence="13 18" id="KW-0727">SH2 domain</keyword>
<feature type="compositionally biased region" description="Basic and acidic residues" evidence="20">
    <location>
        <begin position="107"/>
        <end position="117"/>
    </location>
</feature>
<keyword evidence="14" id="KW-1064">Adaptive immunity</keyword>
<dbReference type="GO" id="GO:0030175">
    <property type="term" value="C:filopodium"/>
    <property type="evidence" value="ECO:0007669"/>
    <property type="project" value="UniProtKB-SubCell"/>
</dbReference>
<dbReference type="InterPro" id="IPR001660">
    <property type="entry name" value="SAM"/>
</dbReference>
<dbReference type="PROSITE" id="PS50001">
    <property type="entry name" value="SH2"/>
    <property type="match status" value="1"/>
</dbReference>
<evidence type="ECO:0000256" key="4">
    <source>
        <dbReference type="ARBA" id="ARBA00004486"/>
    </source>
</evidence>
<dbReference type="Pfam" id="PF22669">
    <property type="entry name" value="Exo_endo_phos2"/>
    <property type="match status" value="1"/>
</dbReference>
<organism evidence="23 24">
    <name type="scientific">Lingula anatina</name>
    <name type="common">Brachiopod</name>
    <name type="synonym">Lingula unguis</name>
    <dbReference type="NCBI Taxonomy" id="7574"/>
    <lineage>
        <taxon>Eukaryota</taxon>
        <taxon>Metazoa</taxon>
        <taxon>Spiralia</taxon>
        <taxon>Lophotrochozoa</taxon>
        <taxon>Brachiopoda</taxon>
        <taxon>Linguliformea</taxon>
        <taxon>Lingulata</taxon>
        <taxon>Lingulida</taxon>
        <taxon>Linguloidea</taxon>
        <taxon>Lingulidae</taxon>
        <taxon>Lingula</taxon>
    </lineage>
</organism>
<dbReference type="SUPFAM" id="SSF47769">
    <property type="entry name" value="SAM/Pointed domain"/>
    <property type="match status" value="1"/>
</dbReference>
<feature type="domain" description="SH2" evidence="21">
    <location>
        <begin position="6"/>
        <end position="104"/>
    </location>
</feature>
<dbReference type="OrthoDB" id="7862313at2759"/>
<dbReference type="InterPro" id="IPR000300">
    <property type="entry name" value="IPPc"/>
</dbReference>
<protein>
    <recommendedName>
        <fullName evidence="7">phosphatidylinositol-3,4,5-trisphosphate 5-phosphatase</fullName>
        <ecNumber evidence="7">3.1.3.86</ecNumber>
    </recommendedName>
</protein>
<feature type="compositionally biased region" description="Acidic residues" evidence="20">
    <location>
        <begin position="118"/>
        <end position="132"/>
    </location>
</feature>
<dbReference type="STRING" id="7574.A0A2R2MJ00"/>
<dbReference type="InterPro" id="IPR057510">
    <property type="entry name" value="C2_SHIP1-2_first"/>
</dbReference>
<dbReference type="SUPFAM" id="SSF55550">
    <property type="entry name" value="SH2 domain"/>
    <property type="match status" value="1"/>
</dbReference>
<evidence type="ECO:0000313" key="24">
    <source>
        <dbReference type="RefSeq" id="XP_023930174.1"/>
    </source>
</evidence>
<dbReference type="SUPFAM" id="SSF56219">
    <property type="entry name" value="DNase I-like"/>
    <property type="match status" value="1"/>
</dbReference>
<dbReference type="GO" id="GO:0016607">
    <property type="term" value="C:nuclear speck"/>
    <property type="evidence" value="ECO:0007669"/>
    <property type="project" value="UniProtKB-SubCell"/>
</dbReference>
<dbReference type="GO" id="GO:0005856">
    <property type="term" value="C:cytoskeleton"/>
    <property type="evidence" value="ECO:0007669"/>
    <property type="project" value="UniProtKB-SubCell"/>
</dbReference>
<dbReference type="Pfam" id="PF24150">
    <property type="entry name" value="C2_SHIP1-2_first"/>
    <property type="match status" value="1"/>
</dbReference>
<evidence type="ECO:0000256" key="17">
    <source>
        <dbReference type="ARBA" id="ARBA00023273"/>
    </source>
</evidence>
<keyword evidence="15" id="KW-0472">Membrane</keyword>
<evidence type="ECO:0000256" key="15">
    <source>
        <dbReference type="ARBA" id="ARBA00023136"/>
    </source>
</evidence>
<dbReference type="SMART" id="SM00252">
    <property type="entry name" value="SH2"/>
    <property type="match status" value="1"/>
</dbReference>
<dbReference type="GO" id="GO:0009966">
    <property type="term" value="P:regulation of signal transduction"/>
    <property type="evidence" value="ECO:0007669"/>
    <property type="project" value="TreeGrafter"/>
</dbReference>
<evidence type="ECO:0000256" key="16">
    <source>
        <dbReference type="ARBA" id="ARBA00023212"/>
    </source>
</evidence>
<evidence type="ECO:0000256" key="18">
    <source>
        <dbReference type="PROSITE-ProRule" id="PRU00191"/>
    </source>
</evidence>
<dbReference type="GO" id="GO:0046856">
    <property type="term" value="P:phosphatidylinositol dephosphorylation"/>
    <property type="evidence" value="ECO:0007669"/>
    <property type="project" value="InterPro"/>
</dbReference>
<dbReference type="Gene3D" id="3.30.505.10">
    <property type="entry name" value="SH2 domain"/>
    <property type="match status" value="1"/>
</dbReference>
<keyword evidence="17" id="KW-0966">Cell projection</keyword>
<dbReference type="GO" id="GO:0016020">
    <property type="term" value="C:membrane"/>
    <property type="evidence" value="ECO:0007669"/>
    <property type="project" value="UniProtKB-SubCell"/>
</dbReference>
<keyword evidence="11" id="KW-0378">Hydrolase</keyword>
<keyword evidence="12" id="KW-0391">Immunity</keyword>
<feature type="compositionally biased region" description="Polar residues" evidence="20">
    <location>
        <begin position="137"/>
        <end position="153"/>
    </location>
</feature>
<sequence length="1203" mass="135113">MAQLLAHFKNITRLKAEELLLESGKDGSFLIRDSESIQGAYTLCILYQGRIHQYRILTGQDGKLSVQSEKGVQERKYVDLSQLIHEYVNRGSNNGLICALKYPVEEKKPPEQAKLTEEPDSDTDDDDDESDFEQVPPTVTSPSLETADTLESSPNDDDITRHFQQKLTMLELSNVEGPFIGALQEYADYGAKNDVLTIKSGTSSHLPELQRLLAVAAVNLERHFENFMDKIELCHELFSQTATQNSKPPKARRSKKQISVNLEELFERLANLKSVTSALEQKGISTLKSMQEEIDQSEDNPSRVSFFLPSVPMRTASRRPKIPPSHFEVKIISNRTCKTSKATVTVDIQAGKLFAVKASKADALDNSNTFVHDKILQVIKSTKNNKQLDIVIEGRKKDESYEFENVRERERFCQLIQQMKSMHSVNPEVDHVSLFVGSWNMGDATPFWNLTPWFKCYGAGKSRDKTLGMIPHDVYVVGTQESALAEKDWVKRVTEAIRNALNIDLHTVTICSLWGIRLLVLVKPEHKNRISHVQHSTVKTGIANALGNKGAVGVSFYFGGTSFCFINCHLTSGHEKNHRRNQNYRDILKGMSLGQKQLSMFDLTNQFHHIFFLGDLNYRLEGEDANEIINKIKEKDFHALLERDQLRKCMKNKEVFVNFAEEDITFPPTYRIARNTLDKYEWKKVKKTGVRINVPSWCDRTLWKSYPQTYVNNTAYGCVEEIWSSDHKPVFSSFEIGVIPQTVPGAQRSDDLEIIFQEVKIEVKTCSKPHFQLDFHSNCLESPVVSQPNKTYGSSNDNAKCYPKWEHELLPKLHPIFSDVDYLEDQHILVAVKAKDESDSYGEFVVSLKQKFSVSAQPFTCYMLHQGEETGSVSGFVHIVAKNAESTRRHQSRKSYECVYMDTDILKGPPTPPAGQAMLSPVVEELGKKLSLTKSSSVPLSVGSAKSKDRGPPLPPRPTDLLSDSAVAPSFGAVSPVVPPGGGEPVVPPRPHKMSPAPVELPPPLVPSAPPTDHNDDDIFGTFGGFSFLKHGQQGHSPRGGKMPQKDSRRMSDGTAPPMSPVKNNLDSKRLVDLKPCPSNKPQSGLVGQGHAEGHDPSTAENYYTHLLTRQDSDSSEYTSPPPLPEKTRPFSDSGSYASLRTPVTLTQWLLELGLPFYNDIFLENGWDTMAYMKDMTEQDLKDMNISNAEHRKRILSSLQEMK</sequence>
<accession>A0A2R2MJ00</accession>
<dbReference type="Pfam" id="PF00017">
    <property type="entry name" value="SH2"/>
    <property type="match status" value="1"/>
</dbReference>
<evidence type="ECO:0000256" key="6">
    <source>
        <dbReference type="ARBA" id="ARBA00008734"/>
    </source>
</evidence>
<reference evidence="24" key="2">
    <citation type="submission" date="2025-08" db="UniProtKB">
        <authorList>
            <consortium name="RefSeq"/>
        </authorList>
    </citation>
    <scope>IDENTIFICATION</scope>
</reference>
<evidence type="ECO:0000256" key="3">
    <source>
        <dbReference type="ARBA" id="ARBA00004324"/>
    </source>
</evidence>
<feature type="compositionally biased region" description="Low complexity" evidence="20">
    <location>
        <begin position="965"/>
        <end position="976"/>
    </location>
</feature>